<keyword evidence="2" id="KW-1185">Reference proteome</keyword>
<proteinExistence type="predicted"/>
<name>A0A4V3S649_9HYME</name>
<evidence type="ECO:0000313" key="2">
    <source>
        <dbReference type="Proteomes" id="UP000310200"/>
    </source>
</evidence>
<gene>
    <name evidence="1" type="ORF">DBV15_03798</name>
</gene>
<accession>A0A4V3S649</accession>
<protein>
    <submittedName>
        <fullName evidence="1">Uncharacterized protein</fullName>
    </submittedName>
</protein>
<sequence>MIMTIQQQILFENLISELTNGSVIVRVTRWQWSIKVPKPHATRISIMNNGTMSIYYRAYSLYLIRSPPRFP</sequence>
<evidence type="ECO:0000313" key="1">
    <source>
        <dbReference type="EMBL" id="TGZ32054.1"/>
    </source>
</evidence>
<reference evidence="1 2" key="1">
    <citation type="journal article" date="2019" name="Philos. Trans. R. Soc. Lond., B, Biol. Sci.">
        <title>Ant behaviour and brain gene expression of defending hosts depend on the ecological success of the intruding social parasite.</title>
        <authorList>
            <person name="Kaur R."/>
            <person name="Stoldt M."/>
            <person name="Jongepier E."/>
            <person name="Feldmeyer B."/>
            <person name="Menzel F."/>
            <person name="Bornberg-Bauer E."/>
            <person name="Foitzik S."/>
        </authorList>
    </citation>
    <scope>NUCLEOTIDE SEQUENCE [LARGE SCALE GENOMIC DNA]</scope>
    <source>
        <tissue evidence="1">Whole body</tissue>
    </source>
</reference>
<comment type="caution">
    <text evidence="1">The sequence shown here is derived from an EMBL/GenBank/DDBJ whole genome shotgun (WGS) entry which is preliminary data.</text>
</comment>
<dbReference type="Proteomes" id="UP000310200">
    <property type="component" value="Unassembled WGS sequence"/>
</dbReference>
<dbReference type="EMBL" id="QBLH01003970">
    <property type="protein sequence ID" value="TGZ32054.1"/>
    <property type="molecule type" value="Genomic_DNA"/>
</dbReference>
<dbReference type="AlphaFoldDB" id="A0A4V3S649"/>
<organism evidence="1 2">
    <name type="scientific">Temnothorax longispinosus</name>
    <dbReference type="NCBI Taxonomy" id="300112"/>
    <lineage>
        <taxon>Eukaryota</taxon>
        <taxon>Metazoa</taxon>
        <taxon>Ecdysozoa</taxon>
        <taxon>Arthropoda</taxon>
        <taxon>Hexapoda</taxon>
        <taxon>Insecta</taxon>
        <taxon>Pterygota</taxon>
        <taxon>Neoptera</taxon>
        <taxon>Endopterygota</taxon>
        <taxon>Hymenoptera</taxon>
        <taxon>Apocrita</taxon>
        <taxon>Aculeata</taxon>
        <taxon>Formicoidea</taxon>
        <taxon>Formicidae</taxon>
        <taxon>Myrmicinae</taxon>
        <taxon>Temnothorax</taxon>
    </lineage>
</organism>